<evidence type="ECO:0000256" key="6">
    <source>
        <dbReference type="ARBA" id="ARBA00022679"/>
    </source>
</evidence>
<gene>
    <name evidence="17" type="ORF">J2S74_003504</name>
</gene>
<comment type="subcellular location">
    <subcellularLocation>
        <location evidence="2">Cell membrane</location>
        <topology evidence="2">Multi-pass membrane protein</topology>
    </subcellularLocation>
</comment>
<dbReference type="Gene3D" id="1.10.287.130">
    <property type="match status" value="1"/>
</dbReference>
<dbReference type="InterPro" id="IPR050398">
    <property type="entry name" value="HssS/ArlS-like"/>
</dbReference>
<dbReference type="PANTHER" id="PTHR45528:SF1">
    <property type="entry name" value="SENSOR HISTIDINE KINASE CPXA"/>
    <property type="match status" value="1"/>
</dbReference>
<evidence type="ECO:0000256" key="9">
    <source>
        <dbReference type="ARBA" id="ARBA00022777"/>
    </source>
</evidence>
<comment type="caution">
    <text evidence="17">The sequence shown here is derived from an EMBL/GenBank/DDBJ whole genome shotgun (WGS) entry which is preliminary data.</text>
</comment>
<dbReference type="InterPro" id="IPR005467">
    <property type="entry name" value="His_kinase_dom"/>
</dbReference>
<evidence type="ECO:0000256" key="7">
    <source>
        <dbReference type="ARBA" id="ARBA00022692"/>
    </source>
</evidence>
<keyword evidence="6" id="KW-0808">Transferase</keyword>
<dbReference type="CDD" id="cd00082">
    <property type="entry name" value="HisKA"/>
    <property type="match status" value="1"/>
</dbReference>
<dbReference type="Pfam" id="PF00672">
    <property type="entry name" value="HAMP"/>
    <property type="match status" value="1"/>
</dbReference>
<keyword evidence="5" id="KW-0597">Phosphoprotein</keyword>
<dbReference type="CDD" id="cd00075">
    <property type="entry name" value="HATPase"/>
    <property type="match status" value="1"/>
</dbReference>
<dbReference type="SUPFAM" id="SSF158472">
    <property type="entry name" value="HAMP domain-like"/>
    <property type="match status" value="1"/>
</dbReference>
<dbReference type="EMBL" id="JAUSUG010000014">
    <property type="protein sequence ID" value="MDQ0256105.1"/>
    <property type="molecule type" value="Genomic_DNA"/>
</dbReference>
<dbReference type="InterPro" id="IPR003661">
    <property type="entry name" value="HisK_dim/P_dom"/>
</dbReference>
<keyword evidence="18" id="KW-1185">Reference proteome</keyword>
<evidence type="ECO:0000256" key="5">
    <source>
        <dbReference type="ARBA" id="ARBA00022553"/>
    </source>
</evidence>
<dbReference type="Proteomes" id="UP001230005">
    <property type="component" value="Unassembled WGS sequence"/>
</dbReference>
<dbReference type="InterPro" id="IPR036890">
    <property type="entry name" value="HATPase_C_sf"/>
</dbReference>
<sequence length="475" mass="54038">MVPKNLASRITTWVMLVLLVSVVCLIGGANWITKNFYQEHLTEEVSGRIVSHAHLLEKEVDELVIEYIEEIETGKKSSFLILDRELSIIYLSDKITDTKLHHFLSWINEHAYHAVNVNEPFIDRVDTGMRFHIPHIWALMPIFAEGNGEIIGYVFLDQDTGELNQARFQLILLLVIMGALTFVVGYLFTIYLSKKISKPLNHISEMTKNIADGDFDIELHVRGEDEVSRLADSIQSMTKQLKQYRDSRRHFISHISHDLRTPITYIKGYSAVMKEIPPDDRGEWKRNLNVIYQEATRMENLVSDLFLLTKLEEGKIKLEKEEVPVTAWLNSLYESRALMFDQKSIKHQLIIPEDCKDFNISIDAYRLEQGIINIIENAIRHTPKGGEIEISLLKKTKEIIISIKDTGCGISQEDLPHIWERFYKGDASRNRDKSGTGLGLAIVKVIVEAHGGSVAVTSKVGEGTVFSVSLPLGKT</sequence>
<dbReference type="CDD" id="cd06225">
    <property type="entry name" value="HAMP"/>
    <property type="match status" value="1"/>
</dbReference>
<dbReference type="Gene3D" id="6.10.340.10">
    <property type="match status" value="1"/>
</dbReference>
<dbReference type="PRINTS" id="PR00344">
    <property type="entry name" value="BCTRLSENSOR"/>
</dbReference>
<evidence type="ECO:0000259" key="15">
    <source>
        <dbReference type="PROSITE" id="PS50109"/>
    </source>
</evidence>
<reference evidence="17 18" key="1">
    <citation type="submission" date="2023-07" db="EMBL/GenBank/DDBJ databases">
        <title>Genomic Encyclopedia of Type Strains, Phase IV (KMG-IV): sequencing the most valuable type-strain genomes for metagenomic binning, comparative biology and taxonomic classification.</title>
        <authorList>
            <person name="Goeker M."/>
        </authorList>
    </citation>
    <scope>NUCLEOTIDE SEQUENCE [LARGE SCALE GENOMIC DNA]</scope>
    <source>
        <strain evidence="17 18">DSM 9768</strain>
    </source>
</reference>
<keyword evidence="11 14" id="KW-1133">Transmembrane helix</keyword>
<protein>
    <recommendedName>
        <fullName evidence="3">histidine kinase</fullName>
        <ecNumber evidence="3">2.7.13.3</ecNumber>
    </recommendedName>
</protein>
<evidence type="ECO:0000256" key="4">
    <source>
        <dbReference type="ARBA" id="ARBA00022475"/>
    </source>
</evidence>
<dbReference type="InterPro" id="IPR003594">
    <property type="entry name" value="HATPase_dom"/>
</dbReference>
<accession>A0ABU0A175</accession>
<feature type="domain" description="Histidine kinase" evidence="15">
    <location>
        <begin position="254"/>
        <end position="474"/>
    </location>
</feature>
<evidence type="ECO:0000313" key="17">
    <source>
        <dbReference type="EMBL" id="MDQ0256105.1"/>
    </source>
</evidence>
<evidence type="ECO:0000256" key="13">
    <source>
        <dbReference type="ARBA" id="ARBA00023136"/>
    </source>
</evidence>
<dbReference type="SMART" id="SM00304">
    <property type="entry name" value="HAMP"/>
    <property type="match status" value="1"/>
</dbReference>
<keyword evidence="7 14" id="KW-0812">Transmembrane</keyword>
<evidence type="ECO:0000256" key="2">
    <source>
        <dbReference type="ARBA" id="ARBA00004651"/>
    </source>
</evidence>
<comment type="catalytic activity">
    <reaction evidence="1">
        <text>ATP + protein L-histidine = ADP + protein N-phospho-L-histidine.</text>
        <dbReference type="EC" id="2.7.13.3"/>
    </reaction>
</comment>
<keyword evidence="10" id="KW-0067">ATP-binding</keyword>
<keyword evidence="4" id="KW-1003">Cell membrane</keyword>
<keyword evidence="12" id="KW-0902">Two-component regulatory system</keyword>
<evidence type="ECO:0000256" key="3">
    <source>
        <dbReference type="ARBA" id="ARBA00012438"/>
    </source>
</evidence>
<dbReference type="Pfam" id="PF02518">
    <property type="entry name" value="HATPase_c"/>
    <property type="match status" value="1"/>
</dbReference>
<keyword evidence="9 17" id="KW-0418">Kinase</keyword>
<evidence type="ECO:0000256" key="8">
    <source>
        <dbReference type="ARBA" id="ARBA00022741"/>
    </source>
</evidence>
<dbReference type="PANTHER" id="PTHR45528">
    <property type="entry name" value="SENSOR HISTIDINE KINASE CPXA"/>
    <property type="match status" value="1"/>
</dbReference>
<name>A0ABU0A175_9BACI</name>
<evidence type="ECO:0000259" key="16">
    <source>
        <dbReference type="PROSITE" id="PS50885"/>
    </source>
</evidence>
<dbReference type="SMART" id="SM00388">
    <property type="entry name" value="HisKA"/>
    <property type="match status" value="1"/>
</dbReference>
<keyword evidence="8" id="KW-0547">Nucleotide-binding</keyword>
<dbReference type="PROSITE" id="PS50109">
    <property type="entry name" value="HIS_KIN"/>
    <property type="match status" value="1"/>
</dbReference>
<dbReference type="InterPro" id="IPR003660">
    <property type="entry name" value="HAMP_dom"/>
</dbReference>
<keyword evidence="13 14" id="KW-0472">Membrane</keyword>
<dbReference type="SUPFAM" id="SSF47384">
    <property type="entry name" value="Homodimeric domain of signal transducing histidine kinase"/>
    <property type="match status" value="1"/>
</dbReference>
<evidence type="ECO:0000313" key="18">
    <source>
        <dbReference type="Proteomes" id="UP001230005"/>
    </source>
</evidence>
<dbReference type="EC" id="2.7.13.3" evidence="3"/>
<feature type="domain" description="HAMP" evidence="16">
    <location>
        <begin position="194"/>
        <end position="246"/>
    </location>
</feature>
<evidence type="ECO:0000256" key="1">
    <source>
        <dbReference type="ARBA" id="ARBA00000085"/>
    </source>
</evidence>
<dbReference type="InterPro" id="IPR036097">
    <property type="entry name" value="HisK_dim/P_sf"/>
</dbReference>
<feature type="transmembrane region" description="Helical" evidence="14">
    <location>
        <begin position="12"/>
        <end position="32"/>
    </location>
</feature>
<dbReference type="PROSITE" id="PS50885">
    <property type="entry name" value="HAMP"/>
    <property type="match status" value="1"/>
</dbReference>
<feature type="transmembrane region" description="Helical" evidence="14">
    <location>
        <begin position="168"/>
        <end position="192"/>
    </location>
</feature>
<dbReference type="Pfam" id="PF00512">
    <property type="entry name" value="HisKA"/>
    <property type="match status" value="1"/>
</dbReference>
<dbReference type="GO" id="GO:0016301">
    <property type="term" value="F:kinase activity"/>
    <property type="evidence" value="ECO:0007669"/>
    <property type="project" value="UniProtKB-KW"/>
</dbReference>
<evidence type="ECO:0000256" key="14">
    <source>
        <dbReference type="SAM" id="Phobius"/>
    </source>
</evidence>
<dbReference type="SUPFAM" id="SSF55874">
    <property type="entry name" value="ATPase domain of HSP90 chaperone/DNA topoisomerase II/histidine kinase"/>
    <property type="match status" value="1"/>
</dbReference>
<organism evidence="17 18">
    <name type="scientific">Evansella vedderi</name>
    <dbReference type="NCBI Taxonomy" id="38282"/>
    <lineage>
        <taxon>Bacteria</taxon>
        <taxon>Bacillati</taxon>
        <taxon>Bacillota</taxon>
        <taxon>Bacilli</taxon>
        <taxon>Bacillales</taxon>
        <taxon>Bacillaceae</taxon>
        <taxon>Evansella</taxon>
    </lineage>
</organism>
<dbReference type="RefSeq" id="WP_307327720.1">
    <property type="nucleotide sequence ID" value="NZ_JAUSUG010000014.1"/>
</dbReference>
<dbReference type="SMART" id="SM00387">
    <property type="entry name" value="HATPase_c"/>
    <property type="match status" value="1"/>
</dbReference>
<proteinExistence type="predicted"/>
<evidence type="ECO:0000256" key="10">
    <source>
        <dbReference type="ARBA" id="ARBA00022840"/>
    </source>
</evidence>
<evidence type="ECO:0000256" key="12">
    <source>
        <dbReference type="ARBA" id="ARBA00023012"/>
    </source>
</evidence>
<dbReference type="Gene3D" id="3.30.565.10">
    <property type="entry name" value="Histidine kinase-like ATPase, C-terminal domain"/>
    <property type="match status" value="1"/>
</dbReference>
<dbReference type="InterPro" id="IPR004358">
    <property type="entry name" value="Sig_transdc_His_kin-like_C"/>
</dbReference>
<evidence type="ECO:0000256" key="11">
    <source>
        <dbReference type="ARBA" id="ARBA00022989"/>
    </source>
</evidence>